<evidence type="ECO:0000256" key="3">
    <source>
        <dbReference type="ARBA" id="ARBA00022729"/>
    </source>
</evidence>
<feature type="transmembrane region" description="Helical" evidence="8">
    <location>
        <begin position="38"/>
        <end position="59"/>
    </location>
</feature>
<evidence type="ECO:0000313" key="10">
    <source>
        <dbReference type="EMBL" id="KAK3299754.1"/>
    </source>
</evidence>
<keyword evidence="8" id="KW-0812">Transmembrane</keyword>
<reference evidence="10" key="1">
    <citation type="journal article" date="2023" name="Mol. Phylogenet. Evol.">
        <title>Genome-scale phylogeny and comparative genomics of the fungal order Sordariales.</title>
        <authorList>
            <person name="Hensen N."/>
            <person name="Bonometti L."/>
            <person name="Westerberg I."/>
            <person name="Brannstrom I.O."/>
            <person name="Guillou S."/>
            <person name="Cros-Aarteil S."/>
            <person name="Calhoun S."/>
            <person name="Haridas S."/>
            <person name="Kuo A."/>
            <person name="Mondo S."/>
            <person name="Pangilinan J."/>
            <person name="Riley R."/>
            <person name="LaButti K."/>
            <person name="Andreopoulos B."/>
            <person name="Lipzen A."/>
            <person name="Chen C."/>
            <person name="Yan M."/>
            <person name="Daum C."/>
            <person name="Ng V."/>
            <person name="Clum A."/>
            <person name="Steindorff A."/>
            <person name="Ohm R.A."/>
            <person name="Martin F."/>
            <person name="Silar P."/>
            <person name="Natvig D.O."/>
            <person name="Lalanne C."/>
            <person name="Gautier V."/>
            <person name="Ament-Velasquez S.L."/>
            <person name="Kruys A."/>
            <person name="Hutchinson M.I."/>
            <person name="Powell A.J."/>
            <person name="Barry K."/>
            <person name="Miller A.N."/>
            <person name="Grigoriev I.V."/>
            <person name="Debuchy R."/>
            <person name="Gladieux P."/>
            <person name="Hiltunen Thoren M."/>
            <person name="Johannesson H."/>
        </authorList>
    </citation>
    <scope>NUCLEOTIDE SEQUENCE</scope>
    <source>
        <strain evidence="10">CBS 168.71</strain>
    </source>
</reference>
<evidence type="ECO:0000256" key="4">
    <source>
        <dbReference type="ARBA" id="ARBA00022801"/>
    </source>
</evidence>
<comment type="similarity">
    <text evidence="1">Belongs to the carbohydrate esterase 15 (CE15) family.</text>
</comment>
<evidence type="ECO:0000256" key="2">
    <source>
        <dbReference type="ARBA" id="ARBA00022487"/>
    </source>
</evidence>
<keyword evidence="4" id="KW-0378">Hydrolase</keyword>
<dbReference type="EMBL" id="JAUEPN010000001">
    <property type="protein sequence ID" value="KAK3299754.1"/>
    <property type="molecule type" value="Genomic_DNA"/>
</dbReference>
<evidence type="ECO:0000256" key="6">
    <source>
        <dbReference type="ARBA" id="ARBA00024511"/>
    </source>
</evidence>
<evidence type="ECO:0000256" key="5">
    <source>
        <dbReference type="ARBA" id="ARBA00023185"/>
    </source>
</evidence>
<comment type="caution">
    <text evidence="10">The sequence shown here is derived from an EMBL/GenBank/DDBJ whole genome shotgun (WGS) entry which is preliminary data.</text>
</comment>
<comment type="catalytic activity">
    <reaction evidence="6">
        <text>a 4-O-methyl-alpha-D-glucuronosyl ester derivative + H2O = 4-O-methyl-alpha-D-glucuronate derivative + an alcohol + H(+)</text>
        <dbReference type="Rhea" id="RHEA:67452"/>
        <dbReference type="ChEBI" id="CHEBI:15377"/>
        <dbReference type="ChEBI" id="CHEBI:15378"/>
        <dbReference type="ChEBI" id="CHEBI:30879"/>
        <dbReference type="ChEBI" id="CHEBI:171667"/>
        <dbReference type="ChEBI" id="CHEBI:171668"/>
        <dbReference type="EC" id="3.1.1.117"/>
    </reaction>
    <physiologicalReaction direction="left-to-right" evidence="6">
        <dbReference type="Rhea" id="RHEA:67453"/>
    </physiologicalReaction>
</comment>
<protein>
    <recommendedName>
        <fullName evidence="7">(4-O-methyl)-D-glucuronate--lignin esterase</fullName>
        <ecNumber evidence="7">3.1.1.117</ecNumber>
    </recommendedName>
</protein>
<keyword evidence="8" id="KW-1133">Transmembrane helix</keyword>
<keyword evidence="8" id="KW-0472">Membrane</keyword>
<dbReference type="GO" id="GO:0046274">
    <property type="term" value="P:lignin catabolic process"/>
    <property type="evidence" value="ECO:0007669"/>
    <property type="project" value="UniProtKB-KW"/>
</dbReference>
<feature type="domain" description="4-O-methyl-glucuronoyl methylesterase-like" evidence="9">
    <location>
        <begin position="165"/>
        <end position="393"/>
    </location>
</feature>
<accession>A0AAE0HNI2</accession>
<keyword evidence="3" id="KW-0732">Signal</keyword>
<reference evidence="10" key="2">
    <citation type="submission" date="2023-06" db="EMBL/GenBank/DDBJ databases">
        <authorList>
            <consortium name="Lawrence Berkeley National Laboratory"/>
            <person name="Haridas S."/>
            <person name="Hensen N."/>
            <person name="Bonometti L."/>
            <person name="Westerberg I."/>
            <person name="Brannstrom I.O."/>
            <person name="Guillou S."/>
            <person name="Cros-Aarteil S."/>
            <person name="Calhoun S."/>
            <person name="Kuo A."/>
            <person name="Mondo S."/>
            <person name="Pangilinan J."/>
            <person name="Riley R."/>
            <person name="Labutti K."/>
            <person name="Andreopoulos B."/>
            <person name="Lipzen A."/>
            <person name="Chen C."/>
            <person name="Yanf M."/>
            <person name="Daum C."/>
            <person name="Ng V."/>
            <person name="Clum A."/>
            <person name="Steindorff A."/>
            <person name="Ohm R."/>
            <person name="Martin F."/>
            <person name="Silar P."/>
            <person name="Natvig D."/>
            <person name="Lalanne C."/>
            <person name="Gautier V."/>
            <person name="Ament-Velasquez S.L."/>
            <person name="Kruys A."/>
            <person name="Hutchinson M.I."/>
            <person name="Powell A.J."/>
            <person name="Barry K."/>
            <person name="Miller A.N."/>
            <person name="Grigoriev I.V."/>
            <person name="Debuchy R."/>
            <person name="Gladieux P."/>
            <person name="Thoren M.H."/>
            <person name="Johannesson H."/>
        </authorList>
    </citation>
    <scope>NUCLEOTIDE SEQUENCE</scope>
    <source>
        <strain evidence="10">CBS 168.71</strain>
    </source>
</reference>
<evidence type="ECO:0000256" key="1">
    <source>
        <dbReference type="ARBA" id="ARBA00010092"/>
    </source>
</evidence>
<dbReference type="Pfam" id="PF22244">
    <property type="entry name" value="GCE_fung"/>
    <property type="match status" value="1"/>
</dbReference>
<dbReference type="Proteomes" id="UP001278766">
    <property type="component" value="Unassembled WGS sequence"/>
</dbReference>
<evidence type="ECO:0000256" key="8">
    <source>
        <dbReference type="SAM" id="Phobius"/>
    </source>
</evidence>
<dbReference type="Gene3D" id="3.40.50.1820">
    <property type="entry name" value="alpha/beta hydrolase"/>
    <property type="match status" value="1"/>
</dbReference>
<dbReference type="AlphaFoldDB" id="A0AAE0HNI2"/>
<keyword evidence="5" id="KW-0439">Lignin degradation</keyword>
<dbReference type="InterPro" id="IPR029058">
    <property type="entry name" value="AB_hydrolase_fold"/>
</dbReference>
<dbReference type="SUPFAM" id="SSF53474">
    <property type="entry name" value="alpha/beta-Hydrolases"/>
    <property type="match status" value="1"/>
</dbReference>
<dbReference type="RefSeq" id="XP_062663268.1">
    <property type="nucleotide sequence ID" value="XM_062805007.1"/>
</dbReference>
<proteinExistence type="inferred from homology"/>
<name>A0AAE0HNI2_9PEZI</name>
<sequence>MPRRSGRRDAYISGVIVAIDSTSRANGPRVSAETMRSVLHLLAAAAIGSAVAVAVAHPLNPRQGGGGGNTTIECAPIPSPFPTWQQLPQQSTLPDPFLPLQYTTPDNAQDVMAGRGEGRVRTPEEWYQCRQPEIVRMLQEYQYGYYPDHSQETVEATRSGNTLNIAVTAGGKRGQFRATVTLPSGASASKPAPVVINIGGMQNQAYLSAGIAVAQFDYTSVSPDSNAKTGAFWSIYNGRDIGVLTAWAWGFHRTLDAINMTVPEIDAGRVGVTGCSRLGKAALAAGLFDTRITLTMPMSSGVQGMGPYRYYTMSGQGENLENSKQGAGWWTNSKLGAFVNHSENLPYDAHTIAAAIAPRALVIDQGTGDQFVNSKGTAVVVYPAAKVVYDWLGAGDKIAISVRGGGHCDMSGFTSILPYVQKIFFGTETTKDYNDLGSYGSPVTTAFPWGTAVPGA</sequence>
<organism evidence="10 11">
    <name type="scientific">Chaetomium fimeti</name>
    <dbReference type="NCBI Taxonomy" id="1854472"/>
    <lineage>
        <taxon>Eukaryota</taxon>
        <taxon>Fungi</taxon>
        <taxon>Dikarya</taxon>
        <taxon>Ascomycota</taxon>
        <taxon>Pezizomycotina</taxon>
        <taxon>Sordariomycetes</taxon>
        <taxon>Sordariomycetidae</taxon>
        <taxon>Sordariales</taxon>
        <taxon>Chaetomiaceae</taxon>
        <taxon>Chaetomium</taxon>
    </lineage>
</organism>
<keyword evidence="11" id="KW-1185">Reference proteome</keyword>
<dbReference type="GO" id="GO:0052689">
    <property type="term" value="F:carboxylic ester hydrolase activity"/>
    <property type="evidence" value="ECO:0007669"/>
    <property type="project" value="UniProtKB-KW"/>
</dbReference>
<keyword evidence="2" id="KW-0719">Serine esterase</keyword>
<evidence type="ECO:0000313" key="11">
    <source>
        <dbReference type="Proteomes" id="UP001278766"/>
    </source>
</evidence>
<evidence type="ECO:0000259" key="9">
    <source>
        <dbReference type="Pfam" id="PF22244"/>
    </source>
</evidence>
<dbReference type="GeneID" id="87841955"/>
<dbReference type="InterPro" id="IPR054579">
    <property type="entry name" value="GCE-like_dom"/>
</dbReference>
<gene>
    <name evidence="10" type="ORF">B0H64DRAFT_414012</name>
</gene>
<evidence type="ECO:0000256" key="7">
    <source>
        <dbReference type="ARBA" id="ARBA00026105"/>
    </source>
</evidence>
<dbReference type="EC" id="3.1.1.117" evidence="7"/>